<feature type="compositionally biased region" description="Basic and acidic residues" evidence="10">
    <location>
        <begin position="278"/>
        <end position="289"/>
    </location>
</feature>
<protein>
    <recommendedName>
        <fullName evidence="9">Potassium-transporting ATPase potassium-binding subunit</fullName>
    </recommendedName>
    <alternativeName>
        <fullName evidence="9">ATP phosphohydrolase [potassium-transporting] A chain</fullName>
    </alternativeName>
    <alternativeName>
        <fullName evidence="9">Potassium-binding and translocating subunit A</fullName>
    </alternativeName>
    <alternativeName>
        <fullName evidence="9">Potassium-translocating ATPase A chain</fullName>
    </alternativeName>
</protein>
<dbReference type="InterPro" id="IPR004623">
    <property type="entry name" value="KdpA"/>
</dbReference>
<organism evidence="11 12">
    <name type="scientific">Flintibacter hominis</name>
    <dbReference type="NCBI Taxonomy" id="2763048"/>
    <lineage>
        <taxon>Bacteria</taxon>
        <taxon>Bacillati</taxon>
        <taxon>Bacillota</taxon>
        <taxon>Clostridia</taxon>
        <taxon>Eubacteriales</taxon>
        <taxon>Flintibacter</taxon>
    </lineage>
</organism>
<feature type="transmembrane region" description="Helical" evidence="9">
    <location>
        <begin position="526"/>
        <end position="551"/>
    </location>
</feature>
<evidence type="ECO:0000313" key="11">
    <source>
        <dbReference type="EMBL" id="MBC5722823.1"/>
    </source>
</evidence>
<dbReference type="GO" id="GO:0008556">
    <property type="term" value="F:P-type potassium transmembrane transporter activity"/>
    <property type="evidence" value="ECO:0007669"/>
    <property type="project" value="InterPro"/>
</dbReference>
<feature type="transmembrane region" description="Helical" evidence="9">
    <location>
        <begin position="465"/>
        <end position="483"/>
    </location>
</feature>
<accession>A0A8J6JAW1</accession>
<comment type="similarity">
    <text evidence="9">Belongs to the KdpA family.</text>
</comment>
<keyword evidence="4 9" id="KW-0812">Transmembrane</keyword>
<dbReference type="PIRSF" id="PIRSF001294">
    <property type="entry name" value="K_ATPaseA"/>
    <property type="match status" value="1"/>
</dbReference>
<comment type="subunit">
    <text evidence="9">The system is composed of three essential subunits: KdpA, KdpB and KdpC.</text>
</comment>
<evidence type="ECO:0000256" key="6">
    <source>
        <dbReference type="ARBA" id="ARBA00022989"/>
    </source>
</evidence>
<dbReference type="PANTHER" id="PTHR30607:SF2">
    <property type="entry name" value="POTASSIUM-TRANSPORTING ATPASE POTASSIUM-BINDING SUBUNIT"/>
    <property type="match status" value="1"/>
</dbReference>
<evidence type="ECO:0000256" key="8">
    <source>
        <dbReference type="ARBA" id="ARBA00023136"/>
    </source>
</evidence>
<feature type="region of interest" description="Disordered" evidence="10">
    <location>
        <begin position="277"/>
        <end position="311"/>
    </location>
</feature>
<dbReference type="GO" id="GO:0005886">
    <property type="term" value="C:plasma membrane"/>
    <property type="evidence" value="ECO:0007669"/>
    <property type="project" value="UniProtKB-SubCell"/>
</dbReference>
<keyword evidence="3 9" id="KW-0633">Potassium transport</keyword>
<dbReference type="AlphaFoldDB" id="A0A8J6JAW1"/>
<gene>
    <name evidence="9" type="primary">kdpA</name>
    <name evidence="11" type="ORF">H8S11_08370</name>
</gene>
<evidence type="ECO:0000256" key="1">
    <source>
        <dbReference type="ARBA" id="ARBA00022448"/>
    </source>
</evidence>
<feature type="transmembrane region" description="Helical" evidence="9">
    <location>
        <begin position="172"/>
        <end position="193"/>
    </location>
</feature>
<feature type="transmembrane region" description="Helical" evidence="9">
    <location>
        <begin position="255"/>
        <end position="273"/>
    </location>
</feature>
<proteinExistence type="inferred from homology"/>
<keyword evidence="7 9" id="KW-0406">Ion transport</keyword>
<keyword evidence="12" id="KW-1185">Reference proteome</keyword>
<dbReference type="Proteomes" id="UP000628736">
    <property type="component" value="Unassembled WGS sequence"/>
</dbReference>
<feature type="transmembrane region" description="Helical" evidence="9">
    <location>
        <begin position="424"/>
        <end position="445"/>
    </location>
</feature>
<keyword evidence="1 9" id="KW-0813">Transport</keyword>
<dbReference type="Pfam" id="PF03814">
    <property type="entry name" value="KdpA"/>
    <property type="match status" value="2"/>
</dbReference>
<dbReference type="PANTHER" id="PTHR30607">
    <property type="entry name" value="POTASSIUM-TRANSPORTING ATPASE A CHAIN"/>
    <property type="match status" value="1"/>
</dbReference>
<keyword evidence="6 9" id="KW-1133">Transmembrane helix</keyword>
<feature type="transmembrane region" description="Helical" evidence="9">
    <location>
        <begin position="330"/>
        <end position="349"/>
    </location>
</feature>
<comment type="function">
    <text evidence="9">Part of the high-affinity ATP-driven potassium transport (or Kdp) system, which catalyzes the hydrolysis of ATP coupled with the electrogenic transport of potassium into the cytoplasm. This subunit binds the extracellular potassium ions and delivers the ions to the membrane domain of KdpB through an intramembrane tunnel.</text>
</comment>
<evidence type="ECO:0000256" key="3">
    <source>
        <dbReference type="ARBA" id="ARBA00022538"/>
    </source>
</evidence>
<evidence type="ECO:0000256" key="5">
    <source>
        <dbReference type="ARBA" id="ARBA00022958"/>
    </source>
</evidence>
<comment type="subcellular location">
    <subcellularLocation>
        <location evidence="9">Cell membrane</location>
        <topology evidence="9">Multi-pass membrane protein</topology>
    </subcellularLocation>
</comment>
<feature type="transmembrane region" description="Helical" evidence="9">
    <location>
        <begin position="129"/>
        <end position="151"/>
    </location>
</feature>
<dbReference type="EMBL" id="JACOPO010000004">
    <property type="protein sequence ID" value="MBC5722823.1"/>
    <property type="molecule type" value="Genomic_DNA"/>
</dbReference>
<feature type="transmembrane region" description="Helical" evidence="9">
    <location>
        <begin position="572"/>
        <end position="596"/>
    </location>
</feature>
<name>A0A8J6JAW1_9FIRM</name>
<sequence length="607" mass="65561">MLQLALTIIIFLIIVIPVGRYMYHIATWNHTLADPVFDRLDGVIYKIGGVNPHQGMNWKQYALALVGTNAVMVAIGYLILRIQSVGIFNPNNIGNMEPTLAFNTIISFMTNTNLQHYSGESGLSYLSQMLVIIFMMFVSAASGYAACIAFIRGLTGKTKDDVGNFFADLTRITTRLLLPFSIVGGLLLVWQGVPQNFDSNVVLNTLEGTFQTIAMGPIAALEIIKHLGTNGGGFLGANSSTPLENPTIISDLIELYSMMLFPGACVITFGKMVRGRRKKDDKDDDDKNSPKGGASGGQLSTTSSAGTSHGPRLNDHSLTAAIYGWEGRTIFLAMGIIFLVGLSVCYWAELQGNPALAKIGLSQSMGSMEGKEVRFGIAQSAMFTTTTTSFTTGTVNNMHDTLTPLGGMIPLLHMMLNVVFGGKGVGLMNMIMYAILAVFICGLMIGRTPEYLGKKIEGREMKLTALCIIIHPFLILFFSALAVSTSGGLEGITNPGFHGLSQVLYEYSSSAANNGSGFEGLADNTYFWNITAGLAMFFGRYLSIVIQLAIAGSLMRKRFVNETVGTLRTDTLSFAVILVFVVYIFAALTFFPALALGPIAEHLTLWA</sequence>
<comment type="caution">
    <text evidence="9">Lacks conserved residue(s) required for the propagation of feature annotation.</text>
</comment>
<keyword evidence="8 9" id="KW-0472">Membrane</keyword>
<keyword evidence="2 9" id="KW-1003">Cell membrane</keyword>
<evidence type="ECO:0000256" key="7">
    <source>
        <dbReference type="ARBA" id="ARBA00023065"/>
    </source>
</evidence>
<evidence type="ECO:0000256" key="9">
    <source>
        <dbReference type="HAMAP-Rule" id="MF_00275"/>
    </source>
</evidence>
<feature type="compositionally biased region" description="Polar residues" evidence="10">
    <location>
        <begin position="297"/>
        <end position="307"/>
    </location>
</feature>
<evidence type="ECO:0000313" key="12">
    <source>
        <dbReference type="Proteomes" id="UP000628736"/>
    </source>
</evidence>
<dbReference type="RefSeq" id="WP_186852817.1">
    <property type="nucleotide sequence ID" value="NZ_JACOPO010000004.1"/>
</dbReference>
<evidence type="ECO:0000256" key="2">
    <source>
        <dbReference type="ARBA" id="ARBA00022475"/>
    </source>
</evidence>
<feature type="transmembrane region" description="Helical" evidence="9">
    <location>
        <begin position="61"/>
        <end position="80"/>
    </location>
</feature>
<comment type="caution">
    <text evidence="11">The sequence shown here is derived from an EMBL/GenBank/DDBJ whole genome shotgun (WGS) entry which is preliminary data.</text>
</comment>
<evidence type="ECO:0000256" key="10">
    <source>
        <dbReference type="SAM" id="MobiDB-lite"/>
    </source>
</evidence>
<keyword evidence="5 9" id="KW-0630">Potassium</keyword>
<dbReference type="GO" id="GO:0030955">
    <property type="term" value="F:potassium ion binding"/>
    <property type="evidence" value="ECO:0007669"/>
    <property type="project" value="UniProtKB-UniRule"/>
</dbReference>
<reference evidence="11" key="1">
    <citation type="submission" date="2020-08" db="EMBL/GenBank/DDBJ databases">
        <title>Genome public.</title>
        <authorList>
            <person name="Liu C."/>
            <person name="Sun Q."/>
        </authorList>
    </citation>
    <scope>NUCLEOTIDE SEQUENCE</scope>
    <source>
        <strain evidence="11">NSJ-23</strain>
    </source>
</reference>
<dbReference type="HAMAP" id="MF_00275">
    <property type="entry name" value="KdpA"/>
    <property type="match status" value="1"/>
</dbReference>
<evidence type="ECO:0000256" key="4">
    <source>
        <dbReference type="ARBA" id="ARBA00022692"/>
    </source>
</evidence>